<feature type="compositionally biased region" description="Polar residues" evidence="1">
    <location>
        <begin position="899"/>
        <end position="914"/>
    </location>
</feature>
<feature type="region of interest" description="Disordered" evidence="1">
    <location>
        <begin position="500"/>
        <end position="663"/>
    </location>
</feature>
<accession>A0A177T8R1</accession>
<feature type="compositionally biased region" description="Acidic residues" evidence="1">
    <location>
        <begin position="417"/>
        <end position="429"/>
    </location>
</feature>
<feature type="region of interest" description="Disordered" evidence="1">
    <location>
        <begin position="43"/>
        <end position="89"/>
    </location>
</feature>
<feature type="compositionally biased region" description="Acidic residues" evidence="1">
    <location>
        <begin position="604"/>
        <end position="614"/>
    </location>
</feature>
<feature type="compositionally biased region" description="Pro residues" evidence="1">
    <location>
        <begin position="717"/>
        <end position="728"/>
    </location>
</feature>
<gene>
    <name evidence="2" type="ORF">A4X13_0g6252</name>
</gene>
<organism evidence="2 3">
    <name type="scientific">Tilletia indica</name>
    <dbReference type="NCBI Taxonomy" id="43049"/>
    <lineage>
        <taxon>Eukaryota</taxon>
        <taxon>Fungi</taxon>
        <taxon>Dikarya</taxon>
        <taxon>Basidiomycota</taxon>
        <taxon>Ustilaginomycotina</taxon>
        <taxon>Exobasidiomycetes</taxon>
        <taxon>Tilletiales</taxon>
        <taxon>Tilletiaceae</taxon>
        <taxon>Tilletia</taxon>
    </lineage>
</organism>
<evidence type="ECO:0000313" key="2">
    <source>
        <dbReference type="EMBL" id="KAE8244803.1"/>
    </source>
</evidence>
<name>A0A177T8R1_9BASI</name>
<feature type="region of interest" description="Disordered" evidence="1">
    <location>
        <begin position="1"/>
        <end position="23"/>
    </location>
</feature>
<dbReference type="Proteomes" id="UP000077521">
    <property type="component" value="Unassembled WGS sequence"/>
</dbReference>
<dbReference type="EMBL" id="LWDF02000571">
    <property type="protein sequence ID" value="KAE8244803.1"/>
    <property type="molecule type" value="Genomic_DNA"/>
</dbReference>
<feature type="region of interest" description="Disordered" evidence="1">
    <location>
        <begin position="295"/>
        <end position="360"/>
    </location>
</feature>
<proteinExistence type="predicted"/>
<feature type="region of interest" description="Disordered" evidence="1">
    <location>
        <begin position="684"/>
        <end position="816"/>
    </location>
</feature>
<sequence length="950" mass="101384">MNGIHAPSSPPHGVHFNQPPHLHHLRSPDAVWVKEMGANRDVIPLTTPHQTPTDDRKRFALSPITIKDASLPHPDPVKSENNSPPAASETAPINISKMVQHARAQTNARAWAPTSPSQDPGSPIGVGSPGAASTICIGSPPGGGATLTDITRPSTIGIGSPAGGAATLADITRPSTIRIGSPTVEVATLTDITRPSSSAMGLYTSGDLSSSTTSDFSIAHAREASASDRAPEAAWEDDSSAIDLRSGTDSNTGDSYSRSRAAARRRRMAAESYYSVEMDDELAVNFDMRPMADMTGFSSTSSSSSRRNPPYGRPPGLSAAPTTINNRLRSPSLSNPAIGLAPRKGMHDLSASTPKLPTSLAKVRNADRAKELARLEQAANQLRAQMAAELNQDLSSDSDQVSGSSVDGRARLSTRAEEDEEDEDEDEDEQHAGRPPSPAAADIAALRQQIMDLHRSHAQRRKAHSGMGDYTLTDVDNDDEFDNMPLPSAPQIEIIASDTRREPQQYTAGPMLRSETPYQRRHADRFVHAQAPSNVSVTTRFHADDGSANRTRSRQQLPHQQRPKPSGRQTPTLAARRGMDDHPPHPNHHQHLQHQGNFFANNSDQDDDDEEEEEDHHLAAVNSHNSSSRASLATTRSYRRRQSNAVSSLSSSPRSGKVKGDDKLDELSHKIEMLEKIIRGNAFATGNAGTSRPASVAPLPGPRTSSVKSQDKIVSPPNLPSKLPPIPSVPVGGNANGQGKTREAIFPQPPLRKPMDPSSDDDLTDSWAPMVNSRNPLPLNSVGNQSRGVRAGTPSGARFVRNTDSPTDTRRSGSSMGTVTSAFQFNATPAVSSGAGPDVDHEQGSAVEEVVGAPGKSRGAAGALRTLFGGSSMVPSHSSSSSHLPQAQQQSRHSSSQQGDNSSVKSSEPDSTATKEVMLSFSRKRTERVSIPKAKIKQAAGRGRVYVTPL</sequence>
<feature type="compositionally biased region" description="Polar residues" evidence="1">
    <location>
        <begin position="643"/>
        <end position="654"/>
    </location>
</feature>
<evidence type="ECO:0000313" key="3">
    <source>
        <dbReference type="Proteomes" id="UP000077521"/>
    </source>
</evidence>
<feature type="compositionally biased region" description="Polar residues" evidence="1">
    <location>
        <begin position="548"/>
        <end position="559"/>
    </location>
</feature>
<reference evidence="2" key="2">
    <citation type="journal article" date="2019" name="IMA Fungus">
        <title>Genome sequencing and comparison of five Tilletia species to identify candidate genes for the detection of regulated species infecting wheat.</title>
        <authorList>
            <person name="Nguyen H.D.T."/>
            <person name="Sultana T."/>
            <person name="Kesanakurti P."/>
            <person name="Hambleton S."/>
        </authorList>
    </citation>
    <scope>NUCLEOTIDE SEQUENCE</scope>
    <source>
        <strain evidence="2">DAOMC 236416</strain>
    </source>
</reference>
<feature type="region of interest" description="Disordered" evidence="1">
    <location>
        <begin position="101"/>
        <end position="130"/>
    </location>
</feature>
<evidence type="ECO:0000256" key="1">
    <source>
        <dbReference type="SAM" id="MobiDB-lite"/>
    </source>
</evidence>
<feature type="compositionally biased region" description="Low complexity" evidence="1">
    <location>
        <begin position="392"/>
        <end position="407"/>
    </location>
</feature>
<keyword evidence="3" id="KW-1185">Reference proteome</keyword>
<feature type="compositionally biased region" description="Low complexity" evidence="1">
    <location>
        <begin position="871"/>
        <end position="898"/>
    </location>
</feature>
<feature type="region of interest" description="Disordered" evidence="1">
    <location>
        <begin position="391"/>
        <end position="441"/>
    </location>
</feature>
<feature type="compositionally biased region" description="Polar residues" evidence="1">
    <location>
        <begin position="103"/>
        <end position="120"/>
    </location>
</feature>
<reference evidence="2" key="1">
    <citation type="submission" date="2016-04" db="EMBL/GenBank/DDBJ databases">
        <authorList>
            <person name="Nguyen H.D."/>
            <person name="Samba Siva P."/>
            <person name="Cullis J."/>
            <person name="Levesque C.A."/>
            <person name="Hambleton S."/>
        </authorList>
    </citation>
    <scope>NUCLEOTIDE SEQUENCE</scope>
    <source>
        <strain evidence="2">DAOMC 236416</strain>
    </source>
</reference>
<feature type="compositionally biased region" description="Low complexity" evidence="1">
    <location>
        <begin position="626"/>
        <end position="636"/>
    </location>
</feature>
<feature type="region of interest" description="Disordered" evidence="1">
    <location>
        <begin position="223"/>
        <end position="260"/>
    </location>
</feature>
<feature type="region of interest" description="Disordered" evidence="1">
    <location>
        <begin position="868"/>
        <end position="950"/>
    </location>
</feature>
<feature type="compositionally biased region" description="Polar residues" evidence="1">
    <location>
        <begin position="320"/>
        <end position="335"/>
    </location>
</feature>
<comment type="caution">
    <text evidence="2">The sequence shown here is derived from an EMBL/GenBank/DDBJ whole genome shotgun (WGS) entry which is preliminary data.</text>
</comment>
<dbReference type="AlphaFoldDB" id="A0A177T8R1"/>
<feature type="compositionally biased region" description="Polar residues" evidence="1">
    <location>
        <begin position="802"/>
        <end position="816"/>
    </location>
</feature>
<protein>
    <submittedName>
        <fullName evidence="2">Uncharacterized protein</fullName>
    </submittedName>
</protein>